<evidence type="ECO:0000256" key="5">
    <source>
        <dbReference type="SAM" id="Phobius"/>
    </source>
</evidence>
<feature type="transmembrane region" description="Helical" evidence="5">
    <location>
        <begin position="7"/>
        <end position="23"/>
    </location>
</feature>
<feature type="transmembrane region" description="Helical" evidence="5">
    <location>
        <begin position="162"/>
        <end position="183"/>
    </location>
</feature>
<feature type="transmembrane region" description="Helical" evidence="5">
    <location>
        <begin position="29"/>
        <end position="46"/>
    </location>
</feature>
<dbReference type="PANTHER" id="PTHR37422">
    <property type="entry name" value="TEICHURONIC ACID BIOSYNTHESIS PROTEIN TUAE"/>
    <property type="match status" value="1"/>
</dbReference>
<dbReference type="InterPro" id="IPR007016">
    <property type="entry name" value="O-antigen_ligase-rel_domated"/>
</dbReference>
<evidence type="ECO:0000259" key="6">
    <source>
        <dbReference type="Pfam" id="PF04932"/>
    </source>
</evidence>
<organism evidence="7 8">
    <name type="scientific">Candidatus Gottesmanbacteria bacterium GW2011_GWA2_42_18</name>
    <dbReference type="NCBI Taxonomy" id="1618442"/>
    <lineage>
        <taxon>Bacteria</taxon>
        <taxon>Candidatus Gottesmaniibacteriota</taxon>
    </lineage>
</organism>
<dbReference type="AlphaFoldDB" id="A0A0G0ZBN9"/>
<gene>
    <name evidence="7" type="ORF">UV09_C0022G0002</name>
</gene>
<dbReference type="InterPro" id="IPR051533">
    <property type="entry name" value="WaaL-like"/>
</dbReference>
<evidence type="ECO:0000313" key="7">
    <source>
        <dbReference type="EMBL" id="KKS46120.1"/>
    </source>
</evidence>
<feature type="transmembrane region" description="Helical" evidence="5">
    <location>
        <begin position="135"/>
        <end position="155"/>
    </location>
</feature>
<feature type="domain" description="O-antigen ligase-related" evidence="6">
    <location>
        <begin position="252"/>
        <end position="404"/>
    </location>
</feature>
<evidence type="ECO:0000313" key="8">
    <source>
        <dbReference type="Proteomes" id="UP000034320"/>
    </source>
</evidence>
<dbReference type="EMBL" id="LCDD01000022">
    <property type="protein sequence ID" value="KKS46120.1"/>
    <property type="molecule type" value="Genomic_DNA"/>
</dbReference>
<evidence type="ECO:0000256" key="2">
    <source>
        <dbReference type="ARBA" id="ARBA00022692"/>
    </source>
</evidence>
<feature type="transmembrane region" description="Helical" evidence="5">
    <location>
        <begin position="84"/>
        <end position="101"/>
    </location>
</feature>
<feature type="transmembrane region" description="Helical" evidence="5">
    <location>
        <begin position="113"/>
        <end position="129"/>
    </location>
</feature>
<sequence>MLEKLAPPIRFLASLLIFFTLIILTPNKIIYFSAYPAAVLLFYLSVQDLRRSLLLAMILAVFSDVYLGAGLFRLEPAGFNMGSGWWISPVTILMPVMLLFSLKVKLKKNPADIFLLLFFVWSALTFTFNTDQNSFYGMIALSESVLLYFLFRLYLKKEDQPFLTALFLAILLFQTFIGLWQFYLGRPIGLIAESIIADNPAGITTSENIRLFRISGTFGHPNVLAAFLLVLYPFLDLFKSIKSWANTFRSMVILAFIFTFSRLAWVVLLIVHLIFSYSLPYSIAIDRFRKKFHLNRKAVIYLSTVLIIIYLLFPYILLRFKTIPASLDEFGSLGTRVKLDQEAIALIKKNPLVGTGLNKSLESYIRQPSTNIFENNPPGIFYKIHNTFLEITAETGIPGLLLFVLFLVSVIRSGSAIFSAKAALPTAAYYGLLSLIIISYVNPFFHTSVLKWLFLLSSILLI</sequence>
<keyword evidence="4 5" id="KW-0472">Membrane</keyword>
<dbReference type="Pfam" id="PF04932">
    <property type="entry name" value="Wzy_C"/>
    <property type="match status" value="1"/>
</dbReference>
<proteinExistence type="predicted"/>
<feature type="transmembrane region" description="Helical" evidence="5">
    <location>
        <begin position="298"/>
        <end position="318"/>
    </location>
</feature>
<protein>
    <recommendedName>
        <fullName evidence="6">O-antigen ligase-related domain-containing protein</fullName>
    </recommendedName>
</protein>
<dbReference type="Proteomes" id="UP000034320">
    <property type="component" value="Unassembled WGS sequence"/>
</dbReference>
<accession>A0A0G0ZBN9</accession>
<reference evidence="7 8" key="1">
    <citation type="journal article" date="2015" name="Nature">
        <title>rRNA introns, odd ribosomes, and small enigmatic genomes across a large radiation of phyla.</title>
        <authorList>
            <person name="Brown C.T."/>
            <person name="Hug L.A."/>
            <person name="Thomas B.C."/>
            <person name="Sharon I."/>
            <person name="Castelle C.J."/>
            <person name="Singh A."/>
            <person name="Wilkins M.J."/>
            <person name="Williams K.H."/>
            <person name="Banfield J.F."/>
        </authorList>
    </citation>
    <scope>NUCLEOTIDE SEQUENCE [LARGE SCALE GENOMIC DNA]</scope>
</reference>
<comment type="caution">
    <text evidence="7">The sequence shown here is derived from an EMBL/GenBank/DDBJ whole genome shotgun (WGS) entry which is preliminary data.</text>
</comment>
<name>A0A0G0ZBN9_9BACT</name>
<comment type="subcellular location">
    <subcellularLocation>
        <location evidence="1">Membrane</location>
        <topology evidence="1">Multi-pass membrane protein</topology>
    </subcellularLocation>
</comment>
<evidence type="ECO:0000256" key="4">
    <source>
        <dbReference type="ARBA" id="ARBA00023136"/>
    </source>
</evidence>
<feature type="transmembrane region" description="Helical" evidence="5">
    <location>
        <begin position="250"/>
        <end position="278"/>
    </location>
</feature>
<evidence type="ECO:0000256" key="1">
    <source>
        <dbReference type="ARBA" id="ARBA00004141"/>
    </source>
</evidence>
<dbReference type="GO" id="GO:0016020">
    <property type="term" value="C:membrane"/>
    <property type="evidence" value="ECO:0007669"/>
    <property type="project" value="UniProtKB-SubCell"/>
</dbReference>
<feature type="transmembrane region" description="Helical" evidence="5">
    <location>
        <begin position="426"/>
        <end position="445"/>
    </location>
</feature>
<keyword evidence="3 5" id="KW-1133">Transmembrane helix</keyword>
<dbReference type="PANTHER" id="PTHR37422:SF17">
    <property type="entry name" value="O-ANTIGEN LIGASE"/>
    <property type="match status" value="1"/>
</dbReference>
<feature type="transmembrane region" description="Helical" evidence="5">
    <location>
        <begin position="53"/>
        <end position="72"/>
    </location>
</feature>
<keyword evidence="2 5" id="KW-0812">Transmembrane</keyword>
<evidence type="ECO:0000256" key="3">
    <source>
        <dbReference type="ARBA" id="ARBA00022989"/>
    </source>
</evidence>